<dbReference type="Pfam" id="PF00849">
    <property type="entry name" value="PseudoU_synth_2"/>
    <property type="match status" value="1"/>
</dbReference>
<dbReference type="InterPro" id="IPR050188">
    <property type="entry name" value="RluA_PseudoU_synthase"/>
</dbReference>
<dbReference type="EC" id="5.4.99.-" evidence="6"/>
<dbReference type="InterPro" id="IPR006225">
    <property type="entry name" value="PsdUridine_synth_RluC/D"/>
</dbReference>
<evidence type="ECO:0000256" key="2">
    <source>
        <dbReference type="ARBA" id="ARBA00023235"/>
    </source>
</evidence>
<evidence type="ECO:0000259" key="7">
    <source>
        <dbReference type="SMART" id="SM00363"/>
    </source>
</evidence>
<dbReference type="InterPro" id="IPR006145">
    <property type="entry name" value="PsdUridine_synth_RsuA/RluA"/>
</dbReference>
<keyword evidence="9" id="KW-1185">Reference proteome</keyword>
<feature type="domain" description="RNA-binding S4" evidence="7">
    <location>
        <begin position="15"/>
        <end position="75"/>
    </location>
</feature>
<dbReference type="SUPFAM" id="SSF55120">
    <property type="entry name" value="Pseudouridine synthase"/>
    <property type="match status" value="1"/>
</dbReference>
<keyword evidence="2 6" id="KW-0413">Isomerase</keyword>
<evidence type="ECO:0000256" key="5">
    <source>
        <dbReference type="PROSITE-ProRule" id="PRU00182"/>
    </source>
</evidence>
<dbReference type="CDD" id="cd00165">
    <property type="entry name" value="S4"/>
    <property type="match status" value="1"/>
</dbReference>
<reference evidence="8 9" key="1">
    <citation type="submission" date="2017-01" db="EMBL/GenBank/DDBJ databases">
        <authorList>
            <person name="Varghese N."/>
            <person name="Submissions S."/>
        </authorList>
    </citation>
    <scope>NUCLEOTIDE SEQUENCE [LARGE SCALE GENOMIC DNA]</scope>
    <source>
        <strain evidence="8 9">ATCC 35905</strain>
    </source>
</reference>
<dbReference type="GO" id="GO:0003723">
    <property type="term" value="F:RNA binding"/>
    <property type="evidence" value="ECO:0007669"/>
    <property type="project" value="UniProtKB-KW"/>
</dbReference>
<proteinExistence type="inferred from homology"/>
<dbReference type="RefSeq" id="WP_029311174.1">
    <property type="nucleotide sequence ID" value="NZ_DAOMCH010000013.1"/>
</dbReference>
<dbReference type="SMART" id="SM00363">
    <property type="entry name" value="S4"/>
    <property type="match status" value="1"/>
</dbReference>
<dbReference type="PANTHER" id="PTHR21600:SF44">
    <property type="entry name" value="RIBOSOMAL LARGE SUBUNIT PSEUDOURIDINE SYNTHASE D"/>
    <property type="match status" value="1"/>
</dbReference>
<dbReference type="AlphaFoldDB" id="A0A8G2CJD9"/>
<keyword evidence="5" id="KW-0694">RNA-binding</keyword>
<accession>A0A8G2CJD9</accession>
<comment type="catalytic activity">
    <reaction evidence="6">
        <text>a uridine in RNA = a pseudouridine in RNA</text>
        <dbReference type="Rhea" id="RHEA:48348"/>
        <dbReference type="Rhea" id="RHEA-COMP:12068"/>
        <dbReference type="Rhea" id="RHEA-COMP:12069"/>
        <dbReference type="ChEBI" id="CHEBI:65314"/>
        <dbReference type="ChEBI" id="CHEBI:65315"/>
    </reaction>
</comment>
<evidence type="ECO:0000256" key="1">
    <source>
        <dbReference type="ARBA" id="ARBA00010876"/>
    </source>
</evidence>
<comment type="similarity">
    <text evidence="1 6">Belongs to the pseudouridine synthase RluA family.</text>
</comment>
<evidence type="ECO:0000256" key="4">
    <source>
        <dbReference type="PIRSR" id="PIRSR606225-1"/>
    </source>
</evidence>
<comment type="caution">
    <text evidence="8">The sequence shown here is derived from an EMBL/GenBank/DDBJ whole genome shotgun (WGS) entry which is preliminary data.</text>
</comment>
<dbReference type="NCBIfam" id="TIGR00005">
    <property type="entry name" value="rluA_subfam"/>
    <property type="match status" value="1"/>
</dbReference>
<evidence type="ECO:0000256" key="3">
    <source>
        <dbReference type="ARBA" id="ARBA00036882"/>
    </source>
</evidence>
<dbReference type="InterPro" id="IPR002942">
    <property type="entry name" value="S4_RNA-bd"/>
</dbReference>
<dbReference type="InterPro" id="IPR020103">
    <property type="entry name" value="PsdUridine_synth_cat_dom_sf"/>
</dbReference>
<dbReference type="Pfam" id="PF01479">
    <property type="entry name" value="S4"/>
    <property type="match status" value="1"/>
</dbReference>
<comment type="function">
    <text evidence="6">Responsible for synthesis of pseudouridine from uracil.</text>
</comment>
<comment type="catalytic activity">
    <reaction evidence="3">
        <text>uridine(1911/1915/1917) in 23S rRNA = pseudouridine(1911/1915/1917) in 23S rRNA</text>
        <dbReference type="Rhea" id="RHEA:42524"/>
        <dbReference type="Rhea" id="RHEA-COMP:10097"/>
        <dbReference type="Rhea" id="RHEA-COMP:10098"/>
        <dbReference type="ChEBI" id="CHEBI:65314"/>
        <dbReference type="ChEBI" id="CHEBI:65315"/>
        <dbReference type="EC" id="5.4.99.23"/>
    </reaction>
</comment>
<dbReference type="Gene3D" id="3.10.290.10">
    <property type="entry name" value="RNA-binding S4 domain"/>
    <property type="match status" value="1"/>
</dbReference>
<protein>
    <recommendedName>
        <fullName evidence="6">Pseudouridine synthase</fullName>
        <ecNumber evidence="6">5.4.99.-</ecNumber>
    </recommendedName>
</protein>
<name>A0A8G2CJD9_ACIRU</name>
<dbReference type="InterPro" id="IPR036986">
    <property type="entry name" value="S4_RNA-bd_sf"/>
</dbReference>
<dbReference type="OrthoDB" id="9807829at2"/>
<dbReference type="PROSITE" id="PS50889">
    <property type="entry name" value="S4"/>
    <property type="match status" value="1"/>
</dbReference>
<dbReference type="PANTHER" id="PTHR21600">
    <property type="entry name" value="MITOCHONDRIAL RNA PSEUDOURIDINE SYNTHASE"/>
    <property type="match status" value="1"/>
</dbReference>
<dbReference type="GO" id="GO:0000455">
    <property type="term" value="P:enzyme-directed rRNA pseudouridine synthesis"/>
    <property type="evidence" value="ECO:0007669"/>
    <property type="project" value="TreeGrafter"/>
</dbReference>
<evidence type="ECO:0000256" key="6">
    <source>
        <dbReference type="RuleBase" id="RU362028"/>
    </source>
</evidence>
<dbReference type="InterPro" id="IPR006224">
    <property type="entry name" value="PsdUridine_synth_RluA-like_CS"/>
</dbReference>
<dbReference type="PROSITE" id="PS01129">
    <property type="entry name" value="PSI_RLU"/>
    <property type="match status" value="1"/>
</dbReference>
<evidence type="ECO:0000313" key="8">
    <source>
        <dbReference type="EMBL" id="SIQ49389.1"/>
    </source>
</evidence>
<dbReference type="EMBL" id="FTNE01000005">
    <property type="protein sequence ID" value="SIQ49389.1"/>
    <property type="molecule type" value="Genomic_DNA"/>
</dbReference>
<feature type="active site" evidence="4">
    <location>
        <position position="143"/>
    </location>
</feature>
<organism evidence="8 9">
    <name type="scientific">Acidiphilium rubrum</name>
    <dbReference type="NCBI Taxonomy" id="526"/>
    <lineage>
        <taxon>Bacteria</taxon>
        <taxon>Pseudomonadati</taxon>
        <taxon>Pseudomonadota</taxon>
        <taxon>Alphaproteobacteria</taxon>
        <taxon>Acetobacterales</taxon>
        <taxon>Acidocellaceae</taxon>
        <taxon>Acidiphilium</taxon>
    </lineage>
</organism>
<gene>
    <name evidence="8" type="ORF">SAMN05421828_105110</name>
</gene>
<sequence length="328" mass="35797">MSVQTITVEPDQADMRLDRFLRRHHPHLTQGAIQKLCRTGQIRVDGKRVEASVHVAEGQSVRIPPLPDPAAAPKQRQIVAMDQYDTKELLARVLYRDEDVLVVDKPAGLATQGGKGIARHLDGMLDALRFGAEDRPRLVHRLDRDTSGVLILARNAFAAGKLAAAFRGRDMEKTYWAIVVGLPVPLEGQIDLPLARIGGSQGARTKPVGRDAEGAVKAVTEYRTIDNAGRKFSWLELQPLTGRTHQLRAHCAAIKTPILGDAPYGEDRAFAEGFARQLHLHARRLVLPHPRGGTLSVEAELPPHMKAAFASLGFTADPAKGANKHGKS</sequence>
<dbReference type="GO" id="GO:0160140">
    <property type="term" value="F:23S rRNA pseudouridine(1911/1915/1917) synthase activity"/>
    <property type="evidence" value="ECO:0007669"/>
    <property type="project" value="UniProtKB-EC"/>
</dbReference>
<evidence type="ECO:0000313" key="9">
    <source>
        <dbReference type="Proteomes" id="UP000186308"/>
    </source>
</evidence>
<dbReference type="SUPFAM" id="SSF55174">
    <property type="entry name" value="Alpha-L RNA-binding motif"/>
    <property type="match status" value="1"/>
</dbReference>
<dbReference type="Proteomes" id="UP000186308">
    <property type="component" value="Unassembled WGS sequence"/>
</dbReference>
<dbReference type="Gene3D" id="3.30.2350.10">
    <property type="entry name" value="Pseudouridine synthase"/>
    <property type="match status" value="1"/>
</dbReference>
<dbReference type="CDD" id="cd02869">
    <property type="entry name" value="PseudoU_synth_RluA_like"/>
    <property type="match status" value="1"/>
</dbReference>